<dbReference type="Gene3D" id="3.40.50.2300">
    <property type="match status" value="2"/>
</dbReference>
<evidence type="ECO:0000256" key="6">
    <source>
        <dbReference type="ARBA" id="ARBA00023288"/>
    </source>
</evidence>
<dbReference type="PANTHER" id="PTHR34296:SF2">
    <property type="entry name" value="ABC TRANSPORTER GUANOSINE-BINDING PROTEIN NUPN"/>
    <property type="match status" value="1"/>
</dbReference>
<sequence length="340" mass="35171">MRKHITGAVALAAVAALALSGCSSSGSGGDKGGDKSYAVANVVNGNLGDQGFFDDSETGMAELKKMGIDTKTLQADAGNQSQWKANVESVSTGKYNLVVVGTWQMNDILSAAAKKFPKQHYVIYDSAVEAPNVASIQYAQNEGSFLAGVVAASTVKNQTGLAKGSKSVGFVGGQDAPPITDFFAGFEAGVKAVDPSIEVQKATVGDFVNSTKAYDQATAMYQKGAGVVYAVAGQAGLGVLKASKDSNKFSIGVDSNQNQIQPGHVLASMRKFIGNSIVTAVKADQKGELKYGATTTYDLKNKGVGLDFENNGDLVPADVVKSVEDYTAKIVSGEITVPKG</sequence>
<keyword evidence="6" id="KW-0449">Lipoprotein</keyword>
<keyword evidence="3" id="KW-1003">Cell membrane</keyword>
<dbReference type="InterPro" id="IPR050957">
    <property type="entry name" value="BMP_lipoprotein"/>
</dbReference>
<comment type="subcellular location">
    <subcellularLocation>
        <location evidence="1">Cell membrane</location>
        <topology evidence="1">Lipid-anchor</topology>
    </subcellularLocation>
</comment>
<evidence type="ECO:0000313" key="9">
    <source>
        <dbReference type="EMBL" id="GAA1779486.1"/>
    </source>
</evidence>
<organism evidence="9 10">
    <name type="scientific">Leucobacter iarius</name>
    <dbReference type="NCBI Taxonomy" id="333963"/>
    <lineage>
        <taxon>Bacteria</taxon>
        <taxon>Bacillati</taxon>
        <taxon>Actinomycetota</taxon>
        <taxon>Actinomycetes</taxon>
        <taxon>Micrococcales</taxon>
        <taxon>Microbacteriaceae</taxon>
        <taxon>Leucobacter</taxon>
    </lineage>
</organism>
<reference evidence="9 10" key="1">
    <citation type="journal article" date="2019" name="Int. J. Syst. Evol. Microbiol.">
        <title>The Global Catalogue of Microorganisms (GCM) 10K type strain sequencing project: providing services to taxonomists for standard genome sequencing and annotation.</title>
        <authorList>
            <consortium name="The Broad Institute Genomics Platform"/>
            <consortium name="The Broad Institute Genome Sequencing Center for Infectious Disease"/>
            <person name="Wu L."/>
            <person name="Ma J."/>
        </authorList>
    </citation>
    <scope>NUCLEOTIDE SEQUENCE [LARGE SCALE GENOMIC DNA]</scope>
    <source>
        <strain evidence="9 10">JCM 14736</strain>
    </source>
</reference>
<comment type="similarity">
    <text evidence="2">Belongs to the BMP lipoprotein family.</text>
</comment>
<feature type="chain" id="PRO_5047518991" evidence="7">
    <location>
        <begin position="26"/>
        <end position="340"/>
    </location>
</feature>
<dbReference type="InterPro" id="IPR028082">
    <property type="entry name" value="Peripla_BP_I"/>
</dbReference>
<dbReference type="RefSeq" id="WP_344028971.1">
    <property type="nucleotide sequence ID" value="NZ_BAAAOB010000001.1"/>
</dbReference>
<evidence type="ECO:0000256" key="3">
    <source>
        <dbReference type="ARBA" id="ARBA00022475"/>
    </source>
</evidence>
<evidence type="ECO:0000256" key="7">
    <source>
        <dbReference type="SAM" id="SignalP"/>
    </source>
</evidence>
<evidence type="ECO:0000256" key="2">
    <source>
        <dbReference type="ARBA" id="ARBA00008610"/>
    </source>
</evidence>
<keyword evidence="5" id="KW-0472">Membrane</keyword>
<dbReference type="Proteomes" id="UP001500851">
    <property type="component" value="Unassembled WGS sequence"/>
</dbReference>
<name>A0ABN2LB52_9MICO</name>
<comment type="caution">
    <text evidence="9">The sequence shown here is derived from an EMBL/GenBank/DDBJ whole genome shotgun (WGS) entry which is preliminary data.</text>
</comment>
<keyword evidence="4 7" id="KW-0732">Signal</keyword>
<dbReference type="PROSITE" id="PS51257">
    <property type="entry name" value="PROKAR_LIPOPROTEIN"/>
    <property type="match status" value="1"/>
</dbReference>
<protein>
    <submittedName>
        <fullName evidence="9">BMP family ABC transporter substrate-binding protein</fullName>
    </submittedName>
</protein>
<gene>
    <name evidence="9" type="ORF">GCM10009768_05440</name>
</gene>
<evidence type="ECO:0000256" key="1">
    <source>
        <dbReference type="ARBA" id="ARBA00004193"/>
    </source>
</evidence>
<feature type="signal peptide" evidence="7">
    <location>
        <begin position="1"/>
        <end position="25"/>
    </location>
</feature>
<dbReference type="PANTHER" id="PTHR34296">
    <property type="entry name" value="TRANSCRIPTIONAL ACTIVATOR PROTEIN MED"/>
    <property type="match status" value="1"/>
</dbReference>
<dbReference type="Pfam" id="PF02608">
    <property type="entry name" value="Bmp"/>
    <property type="match status" value="1"/>
</dbReference>
<evidence type="ECO:0000256" key="4">
    <source>
        <dbReference type="ARBA" id="ARBA00022729"/>
    </source>
</evidence>
<keyword evidence="10" id="KW-1185">Reference proteome</keyword>
<dbReference type="EMBL" id="BAAAOB010000001">
    <property type="protein sequence ID" value="GAA1779486.1"/>
    <property type="molecule type" value="Genomic_DNA"/>
</dbReference>
<feature type="domain" description="ABC transporter substrate-binding protein PnrA-like" evidence="8">
    <location>
        <begin position="39"/>
        <end position="339"/>
    </location>
</feature>
<evidence type="ECO:0000256" key="5">
    <source>
        <dbReference type="ARBA" id="ARBA00023136"/>
    </source>
</evidence>
<evidence type="ECO:0000313" key="10">
    <source>
        <dbReference type="Proteomes" id="UP001500851"/>
    </source>
</evidence>
<dbReference type="InterPro" id="IPR003760">
    <property type="entry name" value="PnrA-like"/>
</dbReference>
<proteinExistence type="inferred from homology"/>
<dbReference type="SUPFAM" id="SSF53822">
    <property type="entry name" value="Periplasmic binding protein-like I"/>
    <property type="match status" value="1"/>
</dbReference>
<evidence type="ECO:0000259" key="8">
    <source>
        <dbReference type="Pfam" id="PF02608"/>
    </source>
</evidence>
<accession>A0ABN2LB52</accession>